<dbReference type="AlphaFoldDB" id="A0A0E4CPB7"/>
<dbReference type="InterPro" id="IPR011009">
    <property type="entry name" value="Kinase-like_dom_sf"/>
</dbReference>
<dbReference type="Gene3D" id="3.30.200.20">
    <property type="entry name" value="Phosphorylase Kinase, domain 1"/>
    <property type="match status" value="1"/>
</dbReference>
<dbReference type="InterPro" id="IPR002575">
    <property type="entry name" value="Aminoglycoside_PTrfase"/>
</dbReference>
<dbReference type="GO" id="GO:0016740">
    <property type="term" value="F:transferase activity"/>
    <property type="evidence" value="ECO:0007669"/>
    <property type="project" value="UniProtKB-KW"/>
</dbReference>
<dbReference type="CDD" id="cd05154">
    <property type="entry name" value="ACAD10_11_N-like"/>
    <property type="match status" value="1"/>
</dbReference>
<dbReference type="STRING" id="141349.BN1232_03926"/>
<dbReference type="InterPro" id="IPR051678">
    <property type="entry name" value="AGP_Transferase"/>
</dbReference>
<evidence type="ECO:0000259" key="1">
    <source>
        <dbReference type="Pfam" id="PF01636"/>
    </source>
</evidence>
<dbReference type="Proteomes" id="UP000199251">
    <property type="component" value="Unassembled WGS sequence"/>
</dbReference>
<dbReference type="Pfam" id="PF01636">
    <property type="entry name" value="APH"/>
    <property type="match status" value="1"/>
</dbReference>
<proteinExistence type="predicted"/>
<dbReference type="PANTHER" id="PTHR21310">
    <property type="entry name" value="AMINOGLYCOSIDE PHOSPHOTRANSFERASE-RELATED-RELATED"/>
    <property type="match status" value="1"/>
</dbReference>
<feature type="domain" description="Aminoglycoside phosphotransferase" evidence="1">
    <location>
        <begin position="40"/>
        <end position="271"/>
    </location>
</feature>
<evidence type="ECO:0000313" key="2">
    <source>
        <dbReference type="EMBL" id="CQD17531.1"/>
    </source>
</evidence>
<evidence type="ECO:0000313" key="3">
    <source>
        <dbReference type="Proteomes" id="UP000199251"/>
    </source>
</evidence>
<dbReference type="OrthoDB" id="3806873at2"/>
<protein>
    <submittedName>
        <fullName evidence="2">Phosphotransferase</fullName>
    </submittedName>
</protein>
<dbReference type="RefSeq" id="WP_090604158.1">
    <property type="nucleotide sequence ID" value="NZ_CTEE01000001.1"/>
</dbReference>
<dbReference type="EMBL" id="CTEE01000001">
    <property type="protein sequence ID" value="CQD17531.1"/>
    <property type="molecule type" value="Genomic_DNA"/>
</dbReference>
<organism evidence="2 3">
    <name type="scientific">Mycobacterium lentiflavum</name>
    <dbReference type="NCBI Taxonomy" id="141349"/>
    <lineage>
        <taxon>Bacteria</taxon>
        <taxon>Bacillati</taxon>
        <taxon>Actinomycetota</taxon>
        <taxon>Actinomycetes</taxon>
        <taxon>Mycobacteriales</taxon>
        <taxon>Mycobacteriaceae</taxon>
        <taxon>Mycobacterium</taxon>
        <taxon>Mycobacterium simiae complex</taxon>
    </lineage>
</organism>
<dbReference type="Gene3D" id="3.90.1200.10">
    <property type="match status" value="1"/>
</dbReference>
<name>A0A0E4CPB7_MYCLN</name>
<keyword evidence="2" id="KW-0808">Transferase</keyword>
<reference evidence="2 3" key="1">
    <citation type="submission" date="2015-03" db="EMBL/GenBank/DDBJ databases">
        <authorList>
            <person name="Urmite Genomes"/>
        </authorList>
    </citation>
    <scope>NUCLEOTIDE SEQUENCE [LARGE SCALE GENOMIC DNA]</scope>
    <source>
        <strain evidence="2 3">CSUR P1491</strain>
    </source>
</reference>
<dbReference type="PANTHER" id="PTHR21310:SF40">
    <property type="entry name" value="AMINOGLYCOSIDE PHOSPHOTRANSFERASE DOMAIN-CONTAINING PROTEIN-RELATED"/>
    <property type="match status" value="1"/>
</dbReference>
<accession>A0A0E4CPB7</accession>
<dbReference type="SUPFAM" id="SSF56112">
    <property type="entry name" value="Protein kinase-like (PK-like)"/>
    <property type="match status" value="1"/>
</dbReference>
<sequence>MALKNIIDTELAAKRLADWLTSKHPDAQDISVTDVQVPGAGGLSNETVLFTASWRNAEGEQTRGMVARVQPDGPGVFPDYDLSKEAAVIKALADHTPVPVPQVYFFEEDPAVFGAPFLVMQRIDGRIPADDPPFTAAGWVLDLTPDQRNQMWHNSLDVLTQIHNVDWRALGLDFLDTPENHSGLDAGLAHWRRTFEWAAEGEPNPTLEAALRWLDEHRPEHDESKVLNWGDARVGNIIFSAELAPAGVLDWEMVTLASREQDLGWWLFLMRHHTEGVGLELPAGIPDRDNTIAYYEQTAGHTLRDLDYYEVLAGTRLSILMVRAAHMMIGAGLLPPESPMSQSNPASQLVAKLLDLPAPTGDTTSFIGNRGQ</sequence>
<gene>
    <name evidence="2" type="ORF">BN1232_03926</name>
</gene>
<dbReference type="InterPro" id="IPR041726">
    <property type="entry name" value="ACAD10_11_N"/>
</dbReference>